<evidence type="ECO:0000256" key="2">
    <source>
        <dbReference type="ARBA" id="ARBA00023180"/>
    </source>
</evidence>
<feature type="chain" id="PRO_5043010672" evidence="4">
    <location>
        <begin position="26"/>
        <end position="199"/>
    </location>
</feature>
<dbReference type="PANTHER" id="PTHR33021">
    <property type="entry name" value="BLUE COPPER PROTEIN"/>
    <property type="match status" value="1"/>
</dbReference>
<feature type="signal peptide" evidence="4">
    <location>
        <begin position="1"/>
        <end position="25"/>
    </location>
</feature>
<keyword evidence="1" id="KW-0479">Metal-binding</keyword>
<feature type="domain" description="Phytocyanin" evidence="5">
    <location>
        <begin position="26"/>
        <end position="127"/>
    </location>
</feature>
<dbReference type="Pfam" id="PF02298">
    <property type="entry name" value="Cu_bind_like"/>
    <property type="match status" value="1"/>
</dbReference>
<evidence type="ECO:0000313" key="7">
    <source>
        <dbReference type="Proteomes" id="UP001327560"/>
    </source>
</evidence>
<keyword evidence="7" id="KW-1185">Reference proteome</keyword>
<evidence type="ECO:0000256" key="1">
    <source>
        <dbReference type="ARBA" id="ARBA00022723"/>
    </source>
</evidence>
<evidence type="ECO:0000256" key="4">
    <source>
        <dbReference type="SAM" id="SignalP"/>
    </source>
</evidence>
<dbReference type="InterPro" id="IPR039391">
    <property type="entry name" value="Phytocyanin-like"/>
</dbReference>
<keyword evidence="2" id="KW-0325">Glycoprotein</keyword>
<keyword evidence="4" id="KW-0732">Signal</keyword>
<dbReference type="EMBL" id="CP136890">
    <property type="protein sequence ID" value="WOK93967.1"/>
    <property type="molecule type" value="Genomic_DNA"/>
</dbReference>
<dbReference type="PROSITE" id="PS51485">
    <property type="entry name" value="PHYTOCYANIN"/>
    <property type="match status" value="1"/>
</dbReference>
<name>A0AAQ3Q2X0_9LILI</name>
<dbReference type="GO" id="GO:0046872">
    <property type="term" value="F:metal ion binding"/>
    <property type="evidence" value="ECO:0007669"/>
    <property type="project" value="UniProtKB-KW"/>
</dbReference>
<organism evidence="6 7">
    <name type="scientific">Canna indica</name>
    <name type="common">Indian-shot</name>
    <dbReference type="NCBI Taxonomy" id="4628"/>
    <lineage>
        <taxon>Eukaryota</taxon>
        <taxon>Viridiplantae</taxon>
        <taxon>Streptophyta</taxon>
        <taxon>Embryophyta</taxon>
        <taxon>Tracheophyta</taxon>
        <taxon>Spermatophyta</taxon>
        <taxon>Magnoliopsida</taxon>
        <taxon>Liliopsida</taxon>
        <taxon>Zingiberales</taxon>
        <taxon>Cannaceae</taxon>
        <taxon>Canna</taxon>
    </lineage>
</organism>
<dbReference type="SUPFAM" id="SSF49503">
    <property type="entry name" value="Cupredoxins"/>
    <property type="match status" value="1"/>
</dbReference>
<evidence type="ECO:0000256" key="3">
    <source>
        <dbReference type="SAM" id="MobiDB-lite"/>
    </source>
</evidence>
<evidence type="ECO:0000313" key="6">
    <source>
        <dbReference type="EMBL" id="WOK93967.1"/>
    </source>
</evidence>
<feature type="region of interest" description="Disordered" evidence="3">
    <location>
        <begin position="139"/>
        <end position="161"/>
    </location>
</feature>
<dbReference type="FunFam" id="2.60.40.420:FF:000003">
    <property type="entry name" value="Blue copper"/>
    <property type="match status" value="1"/>
</dbReference>
<dbReference type="GO" id="GO:0005886">
    <property type="term" value="C:plasma membrane"/>
    <property type="evidence" value="ECO:0007669"/>
    <property type="project" value="TreeGrafter"/>
</dbReference>
<dbReference type="Proteomes" id="UP001327560">
    <property type="component" value="Chromosome 1"/>
</dbReference>
<protein>
    <submittedName>
        <fullName evidence="6">Mavicyanin-like</fullName>
    </submittedName>
</protein>
<dbReference type="GO" id="GO:0009055">
    <property type="term" value="F:electron transfer activity"/>
    <property type="evidence" value="ECO:0007669"/>
    <property type="project" value="InterPro"/>
</dbReference>
<dbReference type="Gene3D" id="2.60.40.420">
    <property type="entry name" value="Cupredoxins - blue copper proteins"/>
    <property type="match status" value="1"/>
</dbReference>
<dbReference type="InterPro" id="IPR003245">
    <property type="entry name" value="Phytocyanin_dom"/>
</dbReference>
<sequence>MENKLAMTMLMVVAVAVAAGGRVEAAFYKVGDAVGWTILGSPNYTAWAVSKTFLFRDTIVFEYNKKFHNVLEVSKADYKACNPGSPIATYTTGNDSIMLKRRGHHFFICGIPGHCSAGQKVDIRIAKLAVASAPAAAPVPATASDSNSSTGGTGAAVAARNPAAAPRPSGAAAATAAHQGLAFVLSLAALICFDLVLLH</sequence>
<proteinExistence type="predicted"/>
<dbReference type="AlphaFoldDB" id="A0AAQ3Q2X0"/>
<accession>A0AAQ3Q2X0</accession>
<gene>
    <name evidence="6" type="ORF">Cni_G02668</name>
</gene>
<evidence type="ECO:0000259" key="5">
    <source>
        <dbReference type="PROSITE" id="PS51485"/>
    </source>
</evidence>
<dbReference type="PANTHER" id="PTHR33021:SF339">
    <property type="entry name" value="OS07G0570600 PROTEIN"/>
    <property type="match status" value="1"/>
</dbReference>
<reference evidence="6 7" key="1">
    <citation type="submission" date="2023-10" db="EMBL/GenBank/DDBJ databases">
        <title>Chromosome-scale genome assembly provides insights into flower coloration mechanisms of Canna indica.</title>
        <authorList>
            <person name="Li C."/>
        </authorList>
    </citation>
    <scope>NUCLEOTIDE SEQUENCE [LARGE SCALE GENOMIC DNA]</scope>
    <source>
        <tissue evidence="6">Flower</tissue>
    </source>
</reference>
<dbReference type="InterPro" id="IPR008972">
    <property type="entry name" value="Cupredoxin"/>
</dbReference>